<dbReference type="GO" id="GO:0045892">
    <property type="term" value="P:negative regulation of DNA-templated transcription"/>
    <property type="evidence" value="ECO:0007669"/>
    <property type="project" value="InterPro"/>
</dbReference>
<dbReference type="OMA" id="QHTHLLC"/>
<dbReference type="InterPro" id="IPR031602">
    <property type="entry name" value="CIPC"/>
</dbReference>
<evidence type="ECO:0000313" key="2">
    <source>
        <dbReference type="Ensembl" id="ENSOMEP00000015393.1"/>
    </source>
</evidence>
<feature type="region of interest" description="Disordered" evidence="1">
    <location>
        <begin position="263"/>
        <end position="320"/>
    </location>
</feature>
<feature type="region of interest" description="Disordered" evidence="1">
    <location>
        <begin position="1"/>
        <end position="25"/>
    </location>
</feature>
<dbReference type="GO" id="GO:0005634">
    <property type="term" value="C:nucleus"/>
    <property type="evidence" value="ECO:0007669"/>
    <property type="project" value="TreeGrafter"/>
</dbReference>
<dbReference type="Pfam" id="PF15800">
    <property type="entry name" value="CiPC"/>
    <property type="match status" value="1"/>
</dbReference>
<feature type="compositionally biased region" description="Basic and acidic residues" evidence="1">
    <location>
        <begin position="222"/>
        <end position="247"/>
    </location>
</feature>
<protein>
    <submittedName>
        <fullName evidence="2">CLOCK-interacting pacemaker-like</fullName>
    </submittedName>
</protein>
<dbReference type="AlphaFoldDB" id="A0A3B3CDK5"/>
<feature type="compositionally biased region" description="Polar residues" evidence="1">
    <location>
        <begin position="8"/>
        <end position="18"/>
    </location>
</feature>
<dbReference type="GeneID" id="112139999"/>
<keyword evidence="3" id="KW-1185">Reference proteome</keyword>
<feature type="compositionally biased region" description="Low complexity" evidence="1">
    <location>
        <begin position="144"/>
        <end position="155"/>
    </location>
</feature>
<evidence type="ECO:0000313" key="3">
    <source>
        <dbReference type="Proteomes" id="UP000261560"/>
    </source>
</evidence>
<dbReference type="GeneTree" id="ENSGT00510000048522"/>
<feature type="compositionally biased region" description="Polar residues" evidence="1">
    <location>
        <begin position="166"/>
        <end position="177"/>
    </location>
</feature>
<evidence type="ECO:0000256" key="1">
    <source>
        <dbReference type="SAM" id="MobiDB-lite"/>
    </source>
</evidence>
<dbReference type="Proteomes" id="UP000261560">
    <property type="component" value="Unplaced"/>
</dbReference>
<name>A0A3B3CDK5_ORYME</name>
<dbReference type="PaxDb" id="30732-ENSOMEP00000015393"/>
<dbReference type="KEGG" id="oml:112139999"/>
<dbReference type="GO" id="GO:0042754">
    <property type="term" value="P:negative regulation of circadian rhythm"/>
    <property type="evidence" value="ECO:0007669"/>
    <property type="project" value="InterPro"/>
</dbReference>
<feature type="region of interest" description="Disordered" evidence="1">
    <location>
        <begin position="452"/>
        <end position="481"/>
    </location>
</feature>
<dbReference type="OrthoDB" id="6374619at2759"/>
<reference evidence="2" key="1">
    <citation type="submission" date="2025-08" db="UniProtKB">
        <authorList>
            <consortium name="Ensembl"/>
        </authorList>
    </citation>
    <scope>IDENTIFICATION</scope>
</reference>
<dbReference type="PANTHER" id="PTHR34648">
    <property type="entry name" value="CLOCK-INTERACTING PACEMAKER"/>
    <property type="match status" value="1"/>
</dbReference>
<sequence length="509" mass="54386">MPKEQSHSGEFTSCSSSKNAKEKSNCATLRASLAGNHRNLSGMGDMSKHMLCCDSEKDSGYSEAGSDDQHSSDREPKRASSLTSSSSTPHEELTPIYIFKNLQSGADQLLHGPLSWAGGWQSLTGGKAAAQLVLIQQPVVPAPSTSNLTSCSSLTPRQAHAKRGGNRTNLPNNNKNSYLPILNSYPRIAPHPGKEIPEGKGAAPATGLKESGSEGQSQSKRVRTEEEKREDPLIGHLPRPEQQHREAKGVHNCLPGCCSCQPKPQHNRQKSHSTGSPSVSSSQTPSPPSSSDSSTSPSSSSPPSSTAHSPDCPGPDSTSTRQRRFLNTAEILNQSGLLAITLRTKELLKQNAATEREILQLRQHTQLLCHIAQASQSSSNHNPGKLNKLFQDMNASGSYPTLDLDHVKAQSSGISQQSRIRDEEDVHTRVTTTNGSPSRVVSLYHTYDGVSPPSPLFAPSPDIEEVPCEPESSSNTVSALVPAPGQELGLPLEKVASRFSDNSGLGCLL</sequence>
<proteinExistence type="predicted"/>
<dbReference type="STRING" id="30732.ENSOMEP00000015393"/>
<dbReference type="Ensembl" id="ENSOMET00000023530.1">
    <property type="protein sequence ID" value="ENSOMEP00000015393.1"/>
    <property type="gene ID" value="ENSOMEG00000016961.1"/>
</dbReference>
<dbReference type="PANTHER" id="PTHR34648:SF7">
    <property type="entry name" value="SI:CH211-132B12.7"/>
    <property type="match status" value="1"/>
</dbReference>
<feature type="compositionally biased region" description="Low complexity" evidence="1">
    <location>
        <begin position="272"/>
        <end position="310"/>
    </location>
</feature>
<dbReference type="RefSeq" id="XP_024118659.1">
    <property type="nucleotide sequence ID" value="XM_024262891.2"/>
</dbReference>
<reference evidence="2" key="2">
    <citation type="submission" date="2025-09" db="UniProtKB">
        <authorList>
            <consortium name="Ensembl"/>
        </authorList>
    </citation>
    <scope>IDENTIFICATION</scope>
</reference>
<organism evidence="2 3">
    <name type="scientific">Oryzias melastigma</name>
    <name type="common">Marine medaka</name>
    <dbReference type="NCBI Taxonomy" id="30732"/>
    <lineage>
        <taxon>Eukaryota</taxon>
        <taxon>Metazoa</taxon>
        <taxon>Chordata</taxon>
        <taxon>Craniata</taxon>
        <taxon>Vertebrata</taxon>
        <taxon>Euteleostomi</taxon>
        <taxon>Actinopterygii</taxon>
        <taxon>Neopterygii</taxon>
        <taxon>Teleostei</taxon>
        <taxon>Neoteleostei</taxon>
        <taxon>Acanthomorphata</taxon>
        <taxon>Ovalentaria</taxon>
        <taxon>Atherinomorphae</taxon>
        <taxon>Beloniformes</taxon>
        <taxon>Adrianichthyidae</taxon>
        <taxon>Oryziinae</taxon>
        <taxon>Oryzias</taxon>
    </lineage>
</organism>
<feature type="region of interest" description="Disordered" evidence="1">
    <location>
        <begin position="142"/>
        <end position="247"/>
    </location>
</feature>
<feature type="region of interest" description="Disordered" evidence="1">
    <location>
        <begin position="57"/>
        <end position="90"/>
    </location>
</feature>
<feature type="compositionally biased region" description="Basic and acidic residues" evidence="1">
    <location>
        <begin position="67"/>
        <end position="78"/>
    </location>
</feature>
<accession>A0A3B3CDK5</accession>